<name>A0ABY5RBW7_HALLR</name>
<keyword evidence="2" id="KW-1133">Transmembrane helix</keyword>
<feature type="region of interest" description="Disordered" evidence="1">
    <location>
        <begin position="111"/>
        <end position="139"/>
    </location>
</feature>
<keyword evidence="4" id="KW-1185">Reference proteome</keyword>
<organism evidence="3 4">
    <name type="scientific">Haloferax larsenii</name>
    <dbReference type="NCBI Taxonomy" id="302484"/>
    <lineage>
        <taxon>Archaea</taxon>
        <taxon>Methanobacteriati</taxon>
        <taxon>Methanobacteriota</taxon>
        <taxon>Stenosarchaea group</taxon>
        <taxon>Halobacteria</taxon>
        <taxon>Halobacteriales</taxon>
        <taxon>Haloferacaceae</taxon>
        <taxon>Haloferax</taxon>
    </lineage>
</organism>
<dbReference type="GeneID" id="74529673"/>
<dbReference type="EMBL" id="CP078063">
    <property type="protein sequence ID" value="UVE49659.1"/>
    <property type="molecule type" value="Genomic_DNA"/>
</dbReference>
<evidence type="ECO:0000256" key="2">
    <source>
        <dbReference type="SAM" id="Phobius"/>
    </source>
</evidence>
<dbReference type="InterPro" id="IPR058376">
    <property type="entry name" value="DUF8063"/>
</dbReference>
<accession>A0ABY5RBW7</accession>
<evidence type="ECO:0008006" key="5">
    <source>
        <dbReference type="Google" id="ProtNLM"/>
    </source>
</evidence>
<dbReference type="RefSeq" id="WP_258302085.1">
    <property type="nucleotide sequence ID" value="NZ_CP078063.1"/>
</dbReference>
<gene>
    <name evidence="3" type="ORF">KU306_12165</name>
</gene>
<proteinExistence type="predicted"/>
<reference evidence="3" key="1">
    <citation type="submission" date="2021-07" db="EMBL/GenBank/DDBJ databases">
        <title>Studies on halocins as antimicrobial molecules from haloarchaea.</title>
        <authorList>
            <person name="Kumar S."/>
            <person name="Khare S.K."/>
        </authorList>
    </citation>
    <scope>NUCLEOTIDE SEQUENCE</scope>
    <source>
        <strain evidence="3">NCIM 5678</strain>
    </source>
</reference>
<feature type="compositionally biased region" description="Polar residues" evidence="1">
    <location>
        <begin position="115"/>
        <end position="125"/>
    </location>
</feature>
<sequence>MHRVSLITVLSLLLLASSMGIAAAQENATDLSKCNPESDQYRDCVLSNTSVEDVYVWLNQTPDSLSEHQKFAFSAYTSEEEFNSTFSDETLTRVTEWKKWDNGLIKQPEWFRTPLNGTSATTPDNEQPDPERDADAPDTKWRQIRDGQWIVEKPSFDDNGTGTIRVYSEFDGSLAVVDNIDCRGAENGCKPDVTNVDVSAEQVTEITFAASTASNGYQEGTLNSLTDSDGHYDLAVMLLTDQADDNPWDAGPSKWDYVFAFAGAILGFGLLAVVLTAIYIHIKNRETSFNAYDKLHRRT</sequence>
<keyword evidence="2" id="KW-0472">Membrane</keyword>
<keyword evidence="2" id="KW-0812">Transmembrane</keyword>
<evidence type="ECO:0000256" key="1">
    <source>
        <dbReference type="SAM" id="MobiDB-lite"/>
    </source>
</evidence>
<dbReference type="Proteomes" id="UP001058330">
    <property type="component" value="Chromosome"/>
</dbReference>
<feature type="transmembrane region" description="Helical" evidence="2">
    <location>
        <begin position="257"/>
        <end position="280"/>
    </location>
</feature>
<evidence type="ECO:0000313" key="3">
    <source>
        <dbReference type="EMBL" id="UVE49659.1"/>
    </source>
</evidence>
<feature type="compositionally biased region" description="Basic and acidic residues" evidence="1">
    <location>
        <begin position="129"/>
        <end position="139"/>
    </location>
</feature>
<dbReference type="Pfam" id="PF26259">
    <property type="entry name" value="DUF8063"/>
    <property type="match status" value="1"/>
</dbReference>
<protein>
    <recommendedName>
        <fullName evidence="5">PGF-pre-PGF domain-containing protein</fullName>
    </recommendedName>
</protein>
<evidence type="ECO:0000313" key="4">
    <source>
        <dbReference type="Proteomes" id="UP001058330"/>
    </source>
</evidence>